<evidence type="ECO:0000313" key="11">
    <source>
        <dbReference type="Proteomes" id="UP000324897"/>
    </source>
</evidence>
<dbReference type="Pfam" id="PF03330">
    <property type="entry name" value="DPBB_1"/>
    <property type="match status" value="1"/>
</dbReference>
<dbReference type="Gene3D" id="2.60.40.760">
    <property type="entry name" value="Expansin, cellulose-binding-like domain"/>
    <property type="match status" value="1"/>
</dbReference>
<dbReference type="Proteomes" id="UP000324897">
    <property type="component" value="Unassembled WGS sequence"/>
</dbReference>
<keyword evidence="4" id="KW-0732">Signal</keyword>
<keyword evidence="2 7" id="KW-0134">Cell wall</keyword>
<dbReference type="Gene3D" id="2.40.40.10">
    <property type="entry name" value="RlpA-like domain"/>
    <property type="match status" value="1"/>
</dbReference>
<dbReference type="InterPro" id="IPR036749">
    <property type="entry name" value="Expansin_CBD_sf"/>
</dbReference>
<feature type="domain" description="Expansin-like EG45" evidence="8">
    <location>
        <begin position="55"/>
        <end position="166"/>
    </location>
</feature>
<evidence type="ECO:0000256" key="5">
    <source>
        <dbReference type="ARBA" id="ARBA00023136"/>
    </source>
</evidence>
<evidence type="ECO:0000256" key="4">
    <source>
        <dbReference type="ARBA" id="ARBA00022729"/>
    </source>
</evidence>
<comment type="caution">
    <text evidence="10">The sequence shown here is derived from an EMBL/GenBank/DDBJ whole genome shotgun (WGS) entry which is preliminary data.</text>
</comment>
<dbReference type="PROSITE" id="PS50843">
    <property type="entry name" value="EXPANSIN_CBD"/>
    <property type="match status" value="1"/>
</dbReference>
<gene>
    <name evidence="10" type="ORF">EJB05_32329</name>
</gene>
<dbReference type="InterPro" id="IPR007112">
    <property type="entry name" value="Expansin/allergen_DPBB_dom"/>
</dbReference>
<dbReference type="Gramene" id="TVU22618">
    <property type="protein sequence ID" value="TVU22618"/>
    <property type="gene ID" value="EJB05_32329"/>
</dbReference>
<comment type="subcellular location">
    <subcellularLocation>
        <location evidence="7">Secreted</location>
        <location evidence="7">Cell wall</location>
    </subcellularLocation>
    <subcellularLocation>
        <location evidence="7">Membrane</location>
        <topology evidence="7">Peripheral membrane protein</topology>
    </subcellularLocation>
</comment>
<keyword evidence="7" id="KW-0961">Cell wall biogenesis/degradation</keyword>
<dbReference type="PRINTS" id="PR01225">
    <property type="entry name" value="EXPANSNFAMLY"/>
</dbReference>
<dbReference type="GO" id="GO:0009664">
    <property type="term" value="P:plant-type cell wall organization"/>
    <property type="evidence" value="ECO:0007669"/>
    <property type="project" value="InterPro"/>
</dbReference>
<feature type="non-terminal residue" evidence="10">
    <location>
        <position position="1"/>
    </location>
</feature>
<dbReference type="InterPro" id="IPR036908">
    <property type="entry name" value="RlpA-like_sf"/>
</dbReference>
<evidence type="ECO:0000256" key="6">
    <source>
        <dbReference type="ARBA" id="ARBA00023180"/>
    </source>
</evidence>
<dbReference type="CDD" id="cd22274">
    <property type="entry name" value="DPBB_EXPA_N"/>
    <property type="match status" value="1"/>
</dbReference>
<dbReference type="FunFam" id="2.60.40.760:FF:000001">
    <property type="entry name" value="Expansin"/>
    <property type="match status" value="1"/>
</dbReference>
<keyword evidence="3 7" id="KW-0964">Secreted</keyword>
<comment type="similarity">
    <text evidence="1 7">Belongs to the expansin family. Expansin A subfamily.</text>
</comment>
<evidence type="ECO:0000256" key="2">
    <source>
        <dbReference type="ARBA" id="ARBA00022512"/>
    </source>
</evidence>
<keyword evidence="11" id="KW-1185">Reference proteome</keyword>
<dbReference type="PANTHER" id="PTHR31867">
    <property type="entry name" value="EXPANSIN-A15"/>
    <property type="match status" value="1"/>
</dbReference>
<feature type="domain" description="Expansin-like CBD" evidence="9">
    <location>
        <begin position="176"/>
        <end position="255"/>
    </location>
</feature>
<dbReference type="GO" id="GO:0016020">
    <property type="term" value="C:membrane"/>
    <property type="evidence" value="ECO:0007669"/>
    <property type="project" value="UniProtKB-SubCell"/>
</dbReference>
<dbReference type="SMART" id="SM00837">
    <property type="entry name" value="DPBB_1"/>
    <property type="match status" value="1"/>
</dbReference>
<keyword evidence="5" id="KW-0472">Membrane</keyword>
<dbReference type="GO" id="GO:0005576">
    <property type="term" value="C:extracellular region"/>
    <property type="evidence" value="ECO:0007669"/>
    <property type="project" value="InterPro"/>
</dbReference>
<dbReference type="EMBL" id="RWGY01000026">
    <property type="protein sequence ID" value="TVU22618.1"/>
    <property type="molecule type" value="Genomic_DNA"/>
</dbReference>
<keyword evidence="6" id="KW-0325">Glycoprotein</keyword>
<dbReference type="InterPro" id="IPR007118">
    <property type="entry name" value="Expan_Lol_pI"/>
</dbReference>
<protein>
    <recommendedName>
        <fullName evidence="7">Expansin</fullName>
    </recommendedName>
</protein>
<evidence type="ECO:0000313" key="10">
    <source>
        <dbReference type="EMBL" id="TVU22618.1"/>
    </source>
</evidence>
<evidence type="ECO:0000259" key="9">
    <source>
        <dbReference type="PROSITE" id="PS50843"/>
    </source>
</evidence>
<sequence length="258" mass="26518">MVDVGPLEGYTIHMESLGLLVLAVAAVLKLAGADSSWNTARATSYGGSDASGTMGGACGYGNLYSAGYGTNTAALSTALFNNGRSCGACFEIRCSGSGSCLSGSAVVTATNFCPPNYALAGNNGGWCNPPQSHFDLAVPVFNQIAQARAGVVPVQYRRVSCAKSGGIRFTMNGHSFFNLVLITNVGGAGDVTAVSVKGSRTGWQPLSHNWGANWQNGANLDGQALSFQVSTSDGRSVTSNNAVPEGWQFGQTYSGGQF</sequence>
<organism evidence="10 11">
    <name type="scientific">Eragrostis curvula</name>
    <name type="common">weeping love grass</name>
    <dbReference type="NCBI Taxonomy" id="38414"/>
    <lineage>
        <taxon>Eukaryota</taxon>
        <taxon>Viridiplantae</taxon>
        <taxon>Streptophyta</taxon>
        <taxon>Embryophyta</taxon>
        <taxon>Tracheophyta</taxon>
        <taxon>Spermatophyta</taxon>
        <taxon>Magnoliopsida</taxon>
        <taxon>Liliopsida</taxon>
        <taxon>Poales</taxon>
        <taxon>Poaceae</taxon>
        <taxon>PACMAD clade</taxon>
        <taxon>Chloridoideae</taxon>
        <taxon>Eragrostideae</taxon>
        <taxon>Eragrostidinae</taxon>
        <taxon>Eragrostis</taxon>
    </lineage>
</organism>
<evidence type="ECO:0000259" key="8">
    <source>
        <dbReference type="PROSITE" id="PS50842"/>
    </source>
</evidence>
<dbReference type="Pfam" id="PF01357">
    <property type="entry name" value="Expansin_C"/>
    <property type="match status" value="1"/>
</dbReference>
<proteinExistence type="inferred from homology"/>
<accession>A0A5J9UHG2</accession>
<dbReference type="SUPFAM" id="SSF50685">
    <property type="entry name" value="Barwin-like endoglucanases"/>
    <property type="match status" value="1"/>
</dbReference>
<dbReference type="InterPro" id="IPR009009">
    <property type="entry name" value="RlpA-like_DPBB"/>
</dbReference>
<evidence type="ECO:0000256" key="7">
    <source>
        <dbReference type="RuleBase" id="RU365023"/>
    </source>
</evidence>
<dbReference type="SUPFAM" id="SSF49590">
    <property type="entry name" value="PHL pollen allergen"/>
    <property type="match status" value="1"/>
</dbReference>
<dbReference type="InterPro" id="IPR007117">
    <property type="entry name" value="Expansin_CBD"/>
</dbReference>
<name>A0A5J9UHG2_9POAL</name>
<evidence type="ECO:0000256" key="1">
    <source>
        <dbReference type="ARBA" id="ARBA00005392"/>
    </source>
</evidence>
<dbReference type="AlphaFoldDB" id="A0A5J9UHG2"/>
<reference evidence="10 11" key="1">
    <citation type="journal article" date="2019" name="Sci. Rep.">
        <title>A high-quality genome of Eragrostis curvula grass provides insights into Poaceae evolution and supports new strategies to enhance forage quality.</title>
        <authorList>
            <person name="Carballo J."/>
            <person name="Santos B.A.C.M."/>
            <person name="Zappacosta D."/>
            <person name="Garbus I."/>
            <person name="Selva J.P."/>
            <person name="Gallo C.A."/>
            <person name="Diaz A."/>
            <person name="Albertini E."/>
            <person name="Caccamo M."/>
            <person name="Echenique V."/>
        </authorList>
    </citation>
    <scope>NUCLEOTIDE SEQUENCE [LARGE SCALE GENOMIC DNA]</scope>
    <source>
        <strain evidence="11">cv. Victoria</strain>
        <tissue evidence="10">Leaf</tissue>
    </source>
</reference>
<comment type="function">
    <text evidence="7">Causes loosening and extension of plant cell walls by disrupting non-covalent bonding between cellulose microfibrils and matrix glucans. No enzymatic activity has been found.</text>
</comment>
<dbReference type="InterPro" id="IPR002963">
    <property type="entry name" value="Expansin"/>
</dbReference>
<evidence type="ECO:0000256" key="3">
    <source>
        <dbReference type="ARBA" id="ARBA00022525"/>
    </source>
</evidence>
<dbReference type="PROSITE" id="PS50842">
    <property type="entry name" value="EXPANSIN_EG45"/>
    <property type="match status" value="1"/>
</dbReference>
<dbReference type="OrthoDB" id="5823761at2759"/>
<dbReference type="PRINTS" id="PR01226">
    <property type="entry name" value="EXPANSIN"/>
</dbReference>